<keyword evidence="5" id="KW-0206">Cytoskeleton</keyword>
<feature type="domain" description="MMS19 C-terminal" evidence="6">
    <location>
        <begin position="494"/>
        <end position="917"/>
    </location>
</feature>
<evidence type="ECO:0000313" key="9">
    <source>
        <dbReference type="Proteomes" id="UP000009022"/>
    </source>
</evidence>
<dbReference type="OrthoDB" id="342900at2759"/>
<sequence>MEKDSSAKSLQQLMDEFILGNSSAINEIIKGIYDGHIKLSTIVELLGPYLTSVEHEKRLQGMKLLSEVLQMLSMYKMQATEVQLLVAFYSDRLQDHFSILPETLRGILALVQHQIISEEDAVTIVKGIFKEVQNQALLQADRNKVYAILAGLLDKHYEGIKIMDADFVFGYIQVMDGEKDPRNLLLALKIAKFIVQNFNIDLFLDDFFEIISCYFPIDFTPPPNLPSNENVTKEDLIIVLRESLTSTRKFAGISCAKIYTATDFQEYLQPIWTAIRQEVFLSMDDQVQELSLEALKHVVVTISSNSLQQPDQDPLNDFINMIVTETQQYLQDPELKLANPCGNVLNAVASASDRSCYSILTPIIPRLVNLYSTDKTVIFRCKVLDILIKLLNAAANCQLSEQFIAPMDWHEIVKLLQLAMDTSEEDIRLRVTASFSILIQIKDALPADEIERISNDILKRALEDPSSIVRHGSISTLATIASVLPDVIITTVIPYIRTSVTNLQLLLQCLANVKNRIENCLYLYHYLFDDILWLCVYNSLEESINSFEFKTIKIIASIGQLIYLNLDESSQKKFIDNLLELFMNGQVSVLKPMTVIDELPLKQFYPLNVASSQRQVQLIEILCKILGAIKFRDGILSPNDMITNLLDISCKSVHQPSATSAAQLLSSIINKMEEGDQLENYIKSITNTICNVLYSKNVETEMKNAVNTWIWMFAILCRYSCSLFHYSNFDIKTSFDASFQLMKALIMRSHPYSNEALIQVLKFFKLPNVGHVASAGFKIIIGDEENILCESTNAIVKFMYKNRFFMMASEKLMENYRIASKGIKHHYLTALSHLLNGVPKQMLLNHLQMLMPLLVESVSCDEESLRLSSLQTLRPLITEAPDIISNYVASMLPELLKLCNFPSSMKIRISALQSVNDLASLPIHLVVPYKSKVINELGNTVNDKKRLVFTVINPKKQQ</sequence>
<dbReference type="PhylomeDB" id="B3S351"/>
<dbReference type="HOGENOM" id="CLU_005943_2_0_1"/>
<name>B3S351_TRIAD</name>
<dbReference type="Proteomes" id="UP000009022">
    <property type="component" value="Unassembled WGS sequence"/>
</dbReference>
<gene>
    <name evidence="8" type="ORF">TRIADDRAFT_58598</name>
</gene>
<evidence type="ECO:0000313" key="8">
    <source>
        <dbReference type="EMBL" id="EDV22729.1"/>
    </source>
</evidence>
<feature type="domain" description="MMS19 N-terminal" evidence="7">
    <location>
        <begin position="43"/>
        <end position="252"/>
    </location>
</feature>
<dbReference type="GO" id="GO:0005634">
    <property type="term" value="C:nucleus"/>
    <property type="evidence" value="ECO:0007669"/>
    <property type="project" value="UniProtKB-SubCell"/>
</dbReference>
<evidence type="ECO:0000256" key="5">
    <source>
        <dbReference type="RuleBase" id="RU367072"/>
    </source>
</evidence>
<dbReference type="GO" id="GO:0016226">
    <property type="term" value="P:iron-sulfur cluster assembly"/>
    <property type="evidence" value="ECO:0007669"/>
    <property type="project" value="UniProtKB-UniRule"/>
</dbReference>
<dbReference type="InParanoid" id="B3S351"/>
<proteinExistence type="inferred from homology"/>
<dbReference type="FunCoup" id="B3S351">
    <property type="interactions" value="2200"/>
</dbReference>
<dbReference type="GO" id="GO:0097361">
    <property type="term" value="C:cytosolic [4Fe-4S] assembly targeting complex"/>
    <property type="evidence" value="ECO:0000318"/>
    <property type="project" value="GO_Central"/>
</dbReference>
<dbReference type="GO" id="GO:0006281">
    <property type="term" value="P:DNA repair"/>
    <property type="evidence" value="ECO:0007669"/>
    <property type="project" value="UniProtKB-UniRule"/>
</dbReference>
<dbReference type="RefSeq" id="XP_002114595.1">
    <property type="nucleotide sequence ID" value="XM_002114559.1"/>
</dbReference>
<dbReference type="KEGG" id="tad:TRIADDRAFT_58598"/>
<dbReference type="PANTHER" id="PTHR12891">
    <property type="entry name" value="DNA REPAIR/TRANSCRIPTION PROTEIN MET18/MMS19"/>
    <property type="match status" value="1"/>
</dbReference>
<dbReference type="InterPro" id="IPR039920">
    <property type="entry name" value="MMS19"/>
</dbReference>
<dbReference type="Pfam" id="PF14500">
    <property type="entry name" value="MMS19_N"/>
    <property type="match status" value="1"/>
</dbReference>
<accession>B3S351</accession>
<protein>
    <recommendedName>
        <fullName evidence="5">MMS19 nucleotide excision repair protein</fullName>
    </recommendedName>
</protein>
<dbReference type="SUPFAM" id="SSF48371">
    <property type="entry name" value="ARM repeat"/>
    <property type="match status" value="1"/>
</dbReference>
<keyword evidence="3" id="KW-0677">Repeat</keyword>
<evidence type="ECO:0000256" key="2">
    <source>
        <dbReference type="ARBA" id="ARBA00009340"/>
    </source>
</evidence>
<evidence type="ECO:0000256" key="4">
    <source>
        <dbReference type="ARBA" id="ARBA00023242"/>
    </source>
</evidence>
<dbReference type="STRING" id="10228.B3S351"/>
<keyword evidence="9" id="KW-1185">Reference proteome</keyword>
<keyword evidence="5" id="KW-0234">DNA repair</keyword>
<evidence type="ECO:0000256" key="3">
    <source>
        <dbReference type="ARBA" id="ARBA00022737"/>
    </source>
</evidence>
<dbReference type="InterPro" id="IPR024687">
    <property type="entry name" value="MMS19_C"/>
</dbReference>
<keyword evidence="5" id="KW-0227">DNA damage</keyword>
<dbReference type="OMA" id="FSFMPEF"/>
<dbReference type="AlphaFoldDB" id="B3S351"/>
<dbReference type="EMBL" id="DS985248">
    <property type="protein sequence ID" value="EDV22729.1"/>
    <property type="molecule type" value="Genomic_DNA"/>
</dbReference>
<keyword evidence="4 5" id="KW-0539">Nucleus</keyword>
<comment type="function">
    <text evidence="5">Key component of the cytosolic iron-sulfur protein assembly (CIA) complex, a multiprotein complex that mediates the incorporation of iron-sulfur cluster into apoproteins specifically involved in DNA metabolism and genomic integrity. In the CIA complex, MMS19 acts as an adapter between early-acting CIA components and a subset of cellular target iron-sulfur proteins.</text>
</comment>
<dbReference type="PANTHER" id="PTHR12891:SF0">
    <property type="entry name" value="MMS19 NUCLEOTIDE EXCISION REPAIR PROTEIN HOMOLOG"/>
    <property type="match status" value="1"/>
</dbReference>
<evidence type="ECO:0000259" key="7">
    <source>
        <dbReference type="Pfam" id="PF14500"/>
    </source>
</evidence>
<evidence type="ECO:0000256" key="1">
    <source>
        <dbReference type="ARBA" id="ARBA00004123"/>
    </source>
</evidence>
<reference evidence="8 9" key="1">
    <citation type="journal article" date="2008" name="Nature">
        <title>The Trichoplax genome and the nature of placozoans.</title>
        <authorList>
            <person name="Srivastava M."/>
            <person name="Begovic E."/>
            <person name="Chapman J."/>
            <person name="Putnam N.H."/>
            <person name="Hellsten U."/>
            <person name="Kawashima T."/>
            <person name="Kuo A."/>
            <person name="Mitros T."/>
            <person name="Salamov A."/>
            <person name="Carpenter M.L."/>
            <person name="Signorovitch A.Y."/>
            <person name="Moreno M.A."/>
            <person name="Kamm K."/>
            <person name="Grimwood J."/>
            <person name="Schmutz J."/>
            <person name="Shapiro H."/>
            <person name="Grigoriev I.V."/>
            <person name="Buss L.W."/>
            <person name="Schierwater B."/>
            <person name="Dellaporta S.L."/>
            <person name="Rokhsar D.S."/>
        </authorList>
    </citation>
    <scope>NUCLEOTIDE SEQUENCE [LARGE SCALE GENOMIC DNA]</scope>
    <source>
        <strain evidence="8 9">Grell-BS-1999</strain>
    </source>
</reference>
<dbReference type="eggNOG" id="KOG1967">
    <property type="taxonomic scope" value="Eukaryota"/>
</dbReference>
<comment type="subcellular location">
    <subcellularLocation>
        <location evidence="5">Cytoplasm</location>
        <location evidence="5">Cytoskeleton</location>
        <location evidence="5">Spindle</location>
    </subcellularLocation>
    <subcellularLocation>
        <location evidence="1 5">Nucleus</location>
    </subcellularLocation>
</comment>
<dbReference type="InterPro" id="IPR029240">
    <property type="entry name" value="MMS19_N"/>
</dbReference>
<dbReference type="Pfam" id="PF12460">
    <property type="entry name" value="MMS19_C"/>
    <property type="match status" value="1"/>
</dbReference>
<comment type="similarity">
    <text evidence="2 5">Belongs to the MET18/MMS19 family.</text>
</comment>
<dbReference type="InterPro" id="IPR016024">
    <property type="entry name" value="ARM-type_fold"/>
</dbReference>
<dbReference type="InterPro" id="IPR011989">
    <property type="entry name" value="ARM-like"/>
</dbReference>
<dbReference type="GeneID" id="6755987"/>
<dbReference type="CTD" id="6755987"/>
<comment type="subunit">
    <text evidence="5">Component of the CIA complex.</text>
</comment>
<dbReference type="Gene3D" id="1.25.10.10">
    <property type="entry name" value="Leucine-rich Repeat Variant"/>
    <property type="match status" value="2"/>
</dbReference>
<evidence type="ECO:0000259" key="6">
    <source>
        <dbReference type="Pfam" id="PF12460"/>
    </source>
</evidence>
<organism evidence="8 9">
    <name type="scientific">Trichoplax adhaerens</name>
    <name type="common">Trichoplax reptans</name>
    <dbReference type="NCBI Taxonomy" id="10228"/>
    <lineage>
        <taxon>Eukaryota</taxon>
        <taxon>Metazoa</taxon>
        <taxon>Placozoa</taxon>
        <taxon>Uniplacotomia</taxon>
        <taxon>Trichoplacea</taxon>
        <taxon>Trichoplacidae</taxon>
        <taxon>Trichoplax</taxon>
    </lineage>
</organism>
<dbReference type="GO" id="GO:0051604">
    <property type="term" value="P:protein maturation"/>
    <property type="evidence" value="ECO:0000318"/>
    <property type="project" value="GO_Central"/>
</dbReference>
<keyword evidence="5" id="KW-0963">Cytoplasm</keyword>
<dbReference type="GO" id="GO:0005819">
    <property type="term" value="C:spindle"/>
    <property type="evidence" value="ECO:0007669"/>
    <property type="project" value="UniProtKB-SubCell"/>
</dbReference>